<dbReference type="AlphaFoldDB" id="A0A1D8JGM2"/>
<evidence type="ECO:0000256" key="6">
    <source>
        <dbReference type="ARBA" id="ARBA00023136"/>
    </source>
</evidence>
<evidence type="ECO:0000256" key="2">
    <source>
        <dbReference type="ARBA" id="ARBA00005745"/>
    </source>
</evidence>
<feature type="transmembrane region" description="Helical" evidence="8">
    <location>
        <begin position="316"/>
        <end position="343"/>
    </location>
</feature>
<keyword evidence="4 8" id="KW-0812">Transmembrane</keyword>
<evidence type="ECO:0000256" key="1">
    <source>
        <dbReference type="ARBA" id="ARBA00004651"/>
    </source>
</evidence>
<evidence type="ECO:0000256" key="8">
    <source>
        <dbReference type="SAM" id="Phobius"/>
    </source>
</evidence>
<comment type="subcellular location">
    <subcellularLocation>
        <location evidence="1">Cell membrane</location>
        <topology evidence="1">Multi-pass membrane protein</topology>
    </subcellularLocation>
</comment>
<dbReference type="Gene3D" id="1.20.81.30">
    <property type="entry name" value="Type II secretion system (T2SS), domain F"/>
    <property type="match status" value="2"/>
</dbReference>
<dbReference type="InterPro" id="IPR018076">
    <property type="entry name" value="T2SS_GspF_dom"/>
</dbReference>
<keyword evidence="7" id="KW-0175">Coiled coil</keyword>
<reference evidence="10 11" key="1">
    <citation type="submission" date="2016-09" db="EMBL/GenBank/DDBJ databases">
        <title>Complete genome sequence of the Lysinibacillus sphaericus LMG 22257, a specie of Bacillus with ureolytic activity that can effectively biodeposit calcium carbonate.</title>
        <authorList>
            <person name="Yan W."/>
        </authorList>
    </citation>
    <scope>NUCLEOTIDE SEQUENCE [LARGE SCALE GENOMIC DNA]</scope>
    <source>
        <strain evidence="10 11">LMG 22257</strain>
    </source>
</reference>
<dbReference type="RefSeq" id="WP_075527992.1">
    <property type="nucleotide sequence ID" value="NZ_CP017560.1"/>
</dbReference>
<feature type="domain" description="Type II secretion system protein GspF" evidence="9">
    <location>
        <begin position="20"/>
        <end position="140"/>
    </location>
</feature>
<keyword evidence="5 8" id="KW-1133">Transmembrane helix</keyword>
<evidence type="ECO:0000256" key="4">
    <source>
        <dbReference type="ARBA" id="ARBA00022692"/>
    </source>
</evidence>
<name>A0A1D8JGM2_9BACL</name>
<sequence>MKNSRVVKQKAIQISERPVFLARIAELLNEGYTFSDAINLILPHHTLDYENVIRQIEEAFRRGLGVSAILGKFGFSDTLILSVIIAEKNGHLADVLQVLSKQLEKVEEAKRKLKNLLAYPLTLFVFIAALLMGFRNFFLPNMEALSRSRQGDMSAMSTLLPKLVSLLPDMIFGTAIFIAVTIMSLLFYYRKLSPINKIKFIQKIPVVRHWIFQWKSQQFARELGSLLESGMSIQDALEVLIQQNVDPVLGEIARNVKEYLIFGEPFHAAIALVDGLTKEFSSFAKHGEASGHLAKELLIYSAHLEESLHRKMTKGLALLQPALFSLIAICILAAYVALLLPIYNMLDTI</sequence>
<dbReference type="Proteomes" id="UP000185746">
    <property type="component" value="Chromosome"/>
</dbReference>
<feature type="transmembrane region" description="Helical" evidence="8">
    <location>
        <begin position="170"/>
        <end position="189"/>
    </location>
</feature>
<evidence type="ECO:0000313" key="11">
    <source>
        <dbReference type="Proteomes" id="UP000185746"/>
    </source>
</evidence>
<keyword evidence="11" id="KW-1185">Reference proteome</keyword>
<dbReference type="InterPro" id="IPR003004">
    <property type="entry name" value="GspF/PilC"/>
</dbReference>
<dbReference type="KEGG" id="surl:BI350_10080"/>
<gene>
    <name evidence="10" type="ORF">BI350_10080</name>
</gene>
<dbReference type="PANTHER" id="PTHR30012:SF0">
    <property type="entry name" value="TYPE II SECRETION SYSTEM PROTEIN F-RELATED"/>
    <property type="match status" value="1"/>
</dbReference>
<dbReference type="InterPro" id="IPR047692">
    <property type="entry name" value="T4P_ComGB"/>
</dbReference>
<dbReference type="NCBIfam" id="NF041012">
    <property type="entry name" value="T4P_ComGB"/>
    <property type="match status" value="1"/>
</dbReference>
<keyword evidence="6 8" id="KW-0472">Membrane</keyword>
<accession>A0A1D8JGM2</accession>
<dbReference type="PANTHER" id="PTHR30012">
    <property type="entry name" value="GENERAL SECRETION PATHWAY PROTEIN"/>
    <property type="match status" value="1"/>
</dbReference>
<keyword evidence="3" id="KW-1003">Cell membrane</keyword>
<dbReference type="GO" id="GO:0005886">
    <property type="term" value="C:plasma membrane"/>
    <property type="evidence" value="ECO:0007669"/>
    <property type="project" value="UniProtKB-SubCell"/>
</dbReference>
<evidence type="ECO:0000256" key="3">
    <source>
        <dbReference type="ARBA" id="ARBA00022475"/>
    </source>
</evidence>
<dbReference type="InterPro" id="IPR042094">
    <property type="entry name" value="T2SS_GspF_sf"/>
</dbReference>
<feature type="domain" description="Type II secretion system protein GspF" evidence="9">
    <location>
        <begin position="219"/>
        <end position="341"/>
    </location>
</feature>
<feature type="coiled-coil region" evidence="7">
    <location>
        <begin position="92"/>
        <end position="119"/>
    </location>
</feature>
<organism evidence="10 11">
    <name type="scientific">Sporosarcina ureilytica</name>
    <dbReference type="NCBI Taxonomy" id="298596"/>
    <lineage>
        <taxon>Bacteria</taxon>
        <taxon>Bacillati</taxon>
        <taxon>Bacillota</taxon>
        <taxon>Bacilli</taxon>
        <taxon>Bacillales</taxon>
        <taxon>Caryophanaceae</taxon>
        <taxon>Sporosarcina</taxon>
    </lineage>
</organism>
<evidence type="ECO:0000256" key="5">
    <source>
        <dbReference type="ARBA" id="ARBA00022989"/>
    </source>
</evidence>
<protein>
    <recommendedName>
        <fullName evidence="9">Type II secretion system protein GspF domain-containing protein</fullName>
    </recommendedName>
</protein>
<comment type="similarity">
    <text evidence="2">Belongs to the GSP F family.</text>
</comment>
<evidence type="ECO:0000259" key="9">
    <source>
        <dbReference type="Pfam" id="PF00482"/>
    </source>
</evidence>
<dbReference type="Pfam" id="PF00482">
    <property type="entry name" value="T2SSF"/>
    <property type="match status" value="2"/>
</dbReference>
<evidence type="ECO:0000313" key="10">
    <source>
        <dbReference type="EMBL" id="AOV07846.1"/>
    </source>
</evidence>
<dbReference type="EMBL" id="CP017560">
    <property type="protein sequence ID" value="AOV07846.1"/>
    <property type="molecule type" value="Genomic_DNA"/>
</dbReference>
<evidence type="ECO:0000256" key="7">
    <source>
        <dbReference type="SAM" id="Coils"/>
    </source>
</evidence>
<feature type="transmembrane region" description="Helical" evidence="8">
    <location>
        <begin position="116"/>
        <end position="138"/>
    </location>
</feature>
<proteinExistence type="inferred from homology"/>